<protein>
    <submittedName>
        <fullName evidence="4">Transcriptional regulator</fullName>
    </submittedName>
</protein>
<dbReference type="PANTHER" id="PTHR43252">
    <property type="entry name" value="TRANSCRIPTIONAL REGULATOR YQJI"/>
    <property type="match status" value="1"/>
</dbReference>
<dbReference type="Pfam" id="PF10400">
    <property type="entry name" value="Vir_act_alpha_C"/>
    <property type="match status" value="1"/>
</dbReference>
<accession>A0ABQ6K5Q6</accession>
<gene>
    <name evidence="4" type="ORF">GCM10025881_25920</name>
</gene>
<feature type="region of interest" description="Disordered" evidence="1">
    <location>
        <begin position="173"/>
        <end position="194"/>
    </location>
</feature>
<dbReference type="InterPro" id="IPR036390">
    <property type="entry name" value="WH_DNA-bd_sf"/>
</dbReference>
<feature type="domain" description="Transcription regulator PadR N-terminal" evidence="2">
    <location>
        <begin position="7"/>
        <end position="77"/>
    </location>
</feature>
<dbReference type="InterPro" id="IPR005149">
    <property type="entry name" value="Tscrpt_reg_PadR_N"/>
</dbReference>
<dbReference type="PANTHER" id="PTHR43252:SF6">
    <property type="entry name" value="NEGATIVE TRANSCRIPTION REGULATOR PADR"/>
    <property type="match status" value="1"/>
</dbReference>
<dbReference type="Gene3D" id="1.10.10.10">
    <property type="entry name" value="Winged helix-like DNA-binding domain superfamily/Winged helix DNA-binding domain"/>
    <property type="match status" value="1"/>
</dbReference>
<evidence type="ECO:0000313" key="4">
    <source>
        <dbReference type="EMBL" id="GMA95768.1"/>
    </source>
</evidence>
<reference evidence="5" key="1">
    <citation type="journal article" date="2019" name="Int. J. Syst. Evol. Microbiol.">
        <title>The Global Catalogue of Microorganisms (GCM) 10K type strain sequencing project: providing services to taxonomists for standard genome sequencing and annotation.</title>
        <authorList>
            <consortium name="The Broad Institute Genomics Platform"/>
            <consortium name="The Broad Institute Genome Sequencing Center for Infectious Disease"/>
            <person name="Wu L."/>
            <person name="Ma J."/>
        </authorList>
    </citation>
    <scope>NUCLEOTIDE SEQUENCE [LARGE SCALE GENOMIC DNA]</scope>
    <source>
        <strain evidence="5">NBRC 108894</strain>
    </source>
</reference>
<dbReference type="InterPro" id="IPR036388">
    <property type="entry name" value="WH-like_DNA-bd_sf"/>
</dbReference>
<organism evidence="4 5">
    <name type="scientific">Pseudolysinimonas kribbensis</name>
    <dbReference type="NCBI Taxonomy" id="433641"/>
    <lineage>
        <taxon>Bacteria</taxon>
        <taxon>Bacillati</taxon>
        <taxon>Actinomycetota</taxon>
        <taxon>Actinomycetes</taxon>
        <taxon>Micrococcales</taxon>
        <taxon>Microbacteriaceae</taxon>
        <taxon>Pseudolysinimonas</taxon>
    </lineage>
</organism>
<sequence>MTVRNSLLALLGERPHYGYELRQEFEARTGSTWPLNIGQIYTTLDRLQRDGLVADAGADAEGRRQWSITAAGRAEAERWLASPVERPAQGRDELAMKLAIAATLPGVDLAAIIQAQREATARTLQDLTRAKVAGGDPSSPEELAWLLVVDSMIFQAEAEIRWLDHSEERIRRSDLRTGGRVPASRAAARTEARR</sequence>
<keyword evidence="5" id="KW-1185">Reference proteome</keyword>
<dbReference type="RefSeq" id="WP_284254482.1">
    <property type="nucleotide sequence ID" value="NZ_BAAAQO010000001.1"/>
</dbReference>
<dbReference type="Gene3D" id="6.10.140.190">
    <property type="match status" value="1"/>
</dbReference>
<dbReference type="Proteomes" id="UP001157034">
    <property type="component" value="Unassembled WGS sequence"/>
</dbReference>
<comment type="caution">
    <text evidence="4">The sequence shown here is derived from an EMBL/GenBank/DDBJ whole genome shotgun (WGS) entry which is preliminary data.</text>
</comment>
<dbReference type="EMBL" id="BSVB01000001">
    <property type="protein sequence ID" value="GMA95768.1"/>
    <property type="molecule type" value="Genomic_DNA"/>
</dbReference>
<evidence type="ECO:0000259" key="3">
    <source>
        <dbReference type="Pfam" id="PF10400"/>
    </source>
</evidence>
<proteinExistence type="predicted"/>
<dbReference type="InterPro" id="IPR018309">
    <property type="entry name" value="Tscrpt_reg_PadR_C"/>
</dbReference>
<evidence type="ECO:0000256" key="1">
    <source>
        <dbReference type="SAM" id="MobiDB-lite"/>
    </source>
</evidence>
<dbReference type="SUPFAM" id="SSF46785">
    <property type="entry name" value="Winged helix' DNA-binding domain"/>
    <property type="match status" value="1"/>
</dbReference>
<evidence type="ECO:0000259" key="2">
    <source>
        <dbReference type="Pfam" id="PF03551"/>
    </source>
</evidence>
<dbReference type="Pfam" id="PF03551">
    <property type="entry name" value="PadR"/>
    <property type="match status" value="1"/>
</dbReference>
<feature type="domain" description="Transcription regulator PadR C-terminal" evidence="3">
    <location>
        <begin position="91"/>
        <end position="170"/>
    </location>
</feature>
<evidence type="ECO:0000313" key="5">
    <source>
        <dbReference type="Proteomes" id="UP001157034"/>
    </source>
</evidence>
<name>A0ABQ6K5Q6_9MICO</name>